<protein>
    <submittedName>
        <fullName evidence="2">Uncharacterized protein</fullName>
    </submittedName>
</protein>
<feature type="region of interest" description="Disordered" evidence="1">
    <location>
        <begin position="155"/>
        <end position="175"/>
    </location>
</feature>
<evidence type="ECO:0000313" key="2">
    <source>
        <dbReference type="EMBL" id="MDP4299922.1"/>
    </source>
</evidence>
<dbReference type="Pfam" id="PF06810">
    <property type="entry name" value="Phage_scaffold"/>
    <property type="match status" value="1"/>
</dbReference>
<dbReference type="InterPro" id="IPR009636">
    <property type="entry name" value="SCAF"/>
</dbReference>
<dbReference type="Proteomes" id="UP001235760">
    <property type="component" value="Unassembled WGS sequence"/>
</dbReference>
<gene>
    <name evidence="2" type="ORF">Q8X39_04695</name>
</gene>
<accession>A0ABT9G0C7</accession>
<evidence type="ECO:0000256" key="1">
    <source>
        <dbReference type="SAM" id="MobiDB-lite"/>
    </source>
</evidence>
<reference evidence="2 3" key="1">
    <citation type="submission" date="2023-08" db="EMBL/GenBank/DDBJ databases">
        <authorList>
            <person name="Roldan D.M."/>
            <person name="Menes R.J."/>
        </authorList>
    </citation>
    <scope>NUCLEOTIDE SEQUENCE [LARGE SCALE GENOMIC DNA]</scope>
    <source>
        <strain evidence="2 3">CCM 2812</strain>
    </source>
</reference>
<keyword evidence="3" id="KW-1185">Reference proteome</keyword>
<proteinExistence type="predicted"/>
<sequence>MADANNVNSADAPQETQVESTLTAEQILALQDELATTKVNLEKARRGEKFNQTKRIELEAQLKDLSGADDFKSKFEAVSRELEDLRTASKNQLIDSVLKDEITKAGARSVSTVLKLVDRSKIAVADGQVDAKSVASVIEELKKTDAVLFEVPKTPDVKRPGEAAPTSSFKTEMAAAKTPKAIQEVLRKYGMGSTI</sequence>
<comment type="caution">
    <text evidence="2">The sequence shown here is derived from an EMBL/GenBank/DDBJ whole genome shotgun (WGS) entry which is preliminary data.</text>
</comment>
<feature type="region of interest" description="Disordered" evidence="1">
    <location>
        <begin position="1"/>
        <end position="20"/>
    </location>
</feature>
<dbReference type="RefSeq" id="WP_305748478.1">
    <property type="nucleotide sequence ID" value="NZ_JAUZEE010000002.1"/>
</dbReference>
<dbReference type="EMBL" id="JAUZEE010000002">
    <property type="protein sequence ID" value="MDP4299922.1"/>
    <property type="molecule type" value="Genomic_DNA"/>
</dbReference>
<organism evidence="2 3">
    <name type="scientific">Leptothrix discophora</name>
    <dbReference type="NCBI Taxonomy" id="89"/>
    <lineage>
        <taxon>Bacteria</taxon>
        <taxon>Pseudomonadati</taxon>
        <taxon>Pseudomonadota</taxon>
        <taxon>Betaproteobacteria</taxon>
        <taxon>Burkholderiales</taxon>
        <taxon>Sphaerotilaceae</taxon>
        <taxon>Leptothrix</taxon>
    </lineage>
</organism>
<evidence type="ECO:0000313" key="3">
    <source>
        <dbReference type="Proteomes" id="UP001235760"/>
    </source>
</evidence>
<name>A0ABT9G0C7_LEPDI</name>